<dbReference type="OrthoDB" id="9806350at2"/>
<dbReference type="PANTHER" id="PTHR43760">
    <property type="entry name" value="ENDORIBONUCLEASE-RELATED"/>
    <property type="match status" value="1"/>
</dbReference>
<keyword evidence="3" id="KW-1185">Reference proteome</keyword>
<gene>
    <name evidence="2" type="ORF">EAT49_10845</name>
</gene>
<dbReference type="SUPFAM" id="SSF55298">
    <property type="entry name" value="YjgF-like"/>
    <property type="match status" value="1"/>
</dbReference>
<evidence type="ECO:0000313" key="3">
    <source>
        <dbReference type="Proteomes" id="UP000268016"/>
    </source>
</evidence>
<protein>
    <submittedName>
        <fullName evidence="2">RidA family protein</fullName>
    </submittedName>
</protein>
<dbReference type="PANTHER" id="PTHR43760:SF1">
    <property type="entry name" value="ENDORIBONUCLEASE L-PSP_CHORISMATE MUTASE-LIKE DOMAIN-CONTAINING PROTEIN"/>
    <property type="match status" value="1"/>
</dbReference>
<evidence type="ECO:0000259" key="1">
    <source>
        <dbReference type="Pfam" id="PF14588"/>
    </source>
</evidence>
<sequence>MTDDAIEARLRDLGHTLPEATAPLASYVPYVLAGDLLHVSGQIAMADGKVITGRLGETIGVEEAARAAEHCALMLLAQVRAATGSLARIDRVVKLTGFVASASDFFDQPKVVNGGSNLMVAALGPEVGSHARSSVGVAALPLGAAVEIEGIFRIA</sequence>
<dbReference type="InterPro" id="IPR035959">
    <property type="entry name" value="RutC-like_sf"/>
</dbReference>
<dbReference type="AlphaFoldDB" id="A0A3N2R0M6"/>
<dbReference type="RefSeq" id="WP_123642349.1">
    <property type="nucleotide sequence ID" value="NZ_ML119085.1"/>
</dbReference>
<reference evidence="2 3" key="1">
    <citation type="submission" date="2018-10" db="EMBL/GenBank/DDBJ databases">
        <title>Histidinibacterium lentulum gen. nov., sp. nov., a marine bacterium from the culture broth of Picochlorum sp. 122.</title>
        <authorList>
            <person name="Wang G."/>
        </authorList>
    </citation>
    <scope>NUCLEOTIDE SEQUENCE [LARGE SCALE GENOMIC DNA]</scope>
    <source>
        <strain evidence="2 3">B17</strain>
    </source>
</reference>
<accession>A0A3N2R0M6</accession>
<proteinExistence type="predicted"/>
<dbReference type="Proteomes" id="UP000268016">
    <property type="component" value="Unassembled WGS sequence"/>
</dbReference>
<dbReference type="CDD" id="cd02199">
    <property type="entry name" value="YjgF_YER057c_UK114_like_1"/>
    <property type="match status" value="1"/>
</dbReference>
<organism evidence="2 3">
    <name type="scientific">Histidinibacterium lentulum</name>
    <dbReference type="NCBI Taxonomy" id="2480588"/>
    <lineage>
        <taxon>Bacteria</taxon>
        <taxon>Pseudomonadati</taxon>
        <taxon>Pseudomonadota</taxon>
        <taxon>Alphaproteobacteria</taxon>
        <taxon>Rhodobacterales</taxon>
        <taxon>Paracoccaceae</taxon>
        <taxon>Histidinibacterium</taxon>
    </lineage>
</organism>
<feature type="domain" description="Endoribonuclease L-PSP/chorismate mutase-like" evidence="1">
    <location>
        <begin position="7"/>
        <end position="143"/>
    </location>
</feature>
<dbReference type="EMBL" id="RDRB01000005">
    <property type="protein sequence ID" value="ROU01024.1"/>
    <property type="molecule type" value="Genomic_DNA"/>
</dbReference>
<dbReference type="InterPro" id="IPR013813">
    <property type="entry name" value="Endoribo_LPSP/chorism_mut-like"/>
</dbReference>
<dbReference type="Pfam" id="PF14588">
    <property type="entry name" value="YjgF_endoribonc"/>
    <property type="match status" value="1"/>
</dbReference>
<evidence type="ECO:0000313" key="2">
    <source>
        <dbReference type="EMBL" id="ROU01024.1"/>
    </source>
</evidence>
<comment type="caution">
    <text evidence="2">The sequence shown here is derived from an EMBL/GenBank/DDBJ whole genome shotgun (WGS) entry which is preliminary data.</text>
</comment>
<dbReference type="Gene3D" id="3.30.1330.40">
    <property type="entry name" value="RutC-like"/>
    <property type="match status" value="1"/>
</dbReference>
<name>A0A3N2R0M6_9RHOB</name>